<dbReference type="InterPro" id="IPR038765">
    <property type="entry name" value="Papain-like_cys_pep_sf"/>
</dbReference>
<sequence>MEVEIQPSYILPSHQNLGGFSSTECLQCNESLPKDETPIMETMEIENPISDSPKSDQIPIESSKIQEEPPTPKGDDGQCRKTLAELTLGGEKSKDAEFVQTLDVKEGGKKSEEAKIDETLDMFDIKEGVNGMEDTEFTNILVDSEDASLLDNIDNIVDFEDDDEGGSSPNKAMSGFGAFRGPYGPYHQWGEFDLPNRCMCGNCSECDEDREEINRRNRAMRGPYRNGCYSDPMRRDYHHNRRCRRKNHAFRSNHHNVREREGEMYGIHPYFLYPEPEPCTVGAGLRNLGNTCFLNSIIQCFTHTVPLVQGLLSLKHEASSHGAGEFCVLCAVREQIEHSLGYSGKVVSPSNLVDNMSQISSIFQRHQQEDAHEFLQCLLDKLDSNWSKYEANANDSSSLDDTLVRQIFGGRLVSQVRCCNCGHNSDTYEPLIDLSLEIEDVDSLESALNSFTKVESIEDTEKFTCESCKEQVKVEKQLMLEQAPSVATLHLKRFKSDGIFVEKVDKKVEFPLELNLAPYTKGSNNESGDLKYELFAVVVHVGVSSTSGHYFCYIRTDPDKWYRFDDSQVTMVSEEHVLCQDAYILFYARKGTPWFGSLIENWKEECQQKISSNSPKSVLDDMDLPSTSYSTGKRDEIGDTSTVPGIEIIRQQDEVDTKAGVETGLHYCAVPATELMQDDAQNSAVPNQTSASSSCVPINVGFVEVKEDKFELDVLSLMEENEAIEEDKTCSKNVGDLENDVGIKPSTPIRELSPNIYSDEEPAEEAFRISLDHLKIKDKSPSSASPKNSIINPEKQEMKRKEAVKCCKSMPIGRRQMLMAAIHGSRSNDSSTKKRKRPVPIFHGKHSPRKGVKISSKRVLRPVTV</sequence>
<evidence type="ECO:0000256" key="8">
    <source>
        <dbReference type="RuleBase" id="RU366025"/>
    </source>
</evidence>
<evidence type="ECO:0000256" key="9">
    <source>
        <dbReference type="SAM" id="MobiDB-lite"/>
    </source>
</evidence>
<dbReference type="PANTHER" id="PTHR24006">
    <property type="entry name" value="UBIQUITIN CARBOXYL-TERMINAL HYDROLASE"/>
    <property type="match status" value="1"/>
</dbReference>
<dbReference type="GeneID" id="110792025"/>
<feature type="compositionally biased region" description="Polar residues" evidence="9">
    <location>
        <begin position="781"/>
        <end position="791"/>
    </location>
</feature>
<dbReference type="InterPro" id="IPR018200">
    <property type="entry name" value="USP_CS"/>
</dbReference>
<keyword evidence="11" id="KW-1185">Reference proteome</keyword>
<organism evidence="11 12">
    <name type="scientific">Spinacia oleracea</name>
    <name type="common">Spinach</name>
    <dbReference type="NCBI Taxonomy" id="3562"/>
    <lineage>
        <taxon>Eukaryota</taxon>
        <taxon>Viridiplantae</taxon>
        <taxon>Streptophyta</taxon>
        <taxon>Embryophyta</taxon>
        <taxon>Tracheophyta</taxon>
        <taxon>Spermatophyta</taxon>
        <taxon>Magnoliopsida</taxon>
        <taxon>eudicotyledons</taxon>
        <taxon>Gunneridae</taxon>
        <taxon>Pentapetalae</taxon>
        <taxon>Caryophyllales</taxon>
        <taxon>Chenopodiaceae</taxon>
        <taxon>Chenopodioideae</taxon>
        <taxon>Anserineae</taxon>
        <taxon>Spinacia</taxon>
    </lineage>
</organism>
<evidence type="ECO:0000256" key="4">
    <source>
        <dbReference type="ARBA" id="ARBA00022786"/>
    </source>
</evidence>
<protein>
    <recommendedName>
        <fullName evidence="8">Ubiquitin carboxyl-terminal hydrolase</fullName>
        <ecNumber evidence="8">3.4.19.12</ecNumber>
    </recommendedName>
</protein>
<reference evidence="12" key="2">
    <citation type="submission" date="2025-08" db="UniProtKB">
        <authorList>
            <consortium name="RefSeq"/>
        </authorList>
    </citation>
    <scope>IDENTIFICATION</scope>
    <source>
        <tissue evidence="12">Leaf</tissue>
    </source>
</reference>
<dbReference type="GO" id="GO:0005829">
    <property type="term" value="C:cytosol"/>
    <property type="evidence" value="ECO:0000318"/>
    <property type="project" value="GO_Central"/>
</dbReference>
<accession>A0A9R0INQ9</accession>
<comment type="catalytic activity">
    <reaction evidence="1 8">
        <text>Thiol-dependent hydrolysis of ester, thioester, amide, peptide and isopeptide bonds formed by the C-terminal Gly of ubiquitin (a 76-residue protein attached to proteins as an intracellular targeting signal).</text>
        <dbReference type="EC" id="3.4.19.12"/>
    </reaction>
</comment>
<feature type="region of interest" description="Disordered" evidence="9">
    <location>
        <begin position="32"/>
        <end position="79"/>
    </location>
</feature>
<keyword evidence="6 8" id="KW-0788">Thiol protease</keyword>
<dbReference type="PANTHER" id="PTHR24006:SF747">
    <property type="entry name" value="UBIQUITIN CARBOXYL-TERMINAL HYDROLASE 20"/>
    <property type="match status" value="1"/>
</dbReference>
<dbReference type="EC" id="3.4.19.12" evidence="8"/>
<feature type="region of interest" description="Disordered" evidence="9">
    <location>
        <begin position="823"/>
        <end position="865"/>
    </location>
</feature>
<comment type="function">
    <text evidence="7 8">Recognizes and hydrolyzes the peptide bond at the C-terminal Gly of ubiquitin. Involved in the processing of poly-ubiquitin precursors as well as that of ubiquitinated proteins.</text>
</comment>
<dbReference type="SUPFAM" id="SSF54001">
    <property type="entry name" value="Cysteine proteinases"/>
    <property type="match status" value="1"/>
</dbReference>
<evidence type="ECO:0000256" key="1">
    <source>
        <dbReference type="ARBA" id="ARBA00000707"/>
    </source>
</evidence>
<feature type="compositionally biased region" description="Basic residues" evidence="9">
    <location>
        <begin position="833"/>
        <end position="865"/>
    </location>
</feature>
<dbReference type="GO" id="GO:0016579">
    <property type="term" value="P:protein deubiquitination"/>
    <property type="evidence" value="ECO:0007669"/>
    <property type="project" value="InterPro"/>
</dbReference>
<evidence type="ECO:0000256" key="7">
    <source>
        <dbReference type="ARBA" id="ARBA00037450"/>
    </source>
</evidence>
<feature type="region of interest" description="Disordered" evidence="9">
    <location>
        <begin position="777"/>
        <end position="800"/>
    </location>
</feature>
<dbReference type="PROSITE" id="PS00973">
    <property type="entry name" value="USP_2"/>
    <property type="match status" value="1"/>
</dbReference>
<dbReference type="InterPro" id="IPR050164">
    <property type="entry name" value="Peptidase_C19"/>
</dbReference>
<keyword evidence="5 8" id="KW-0378">Hydrolase</keyword>
<dbReference type="Pfam" id="PF00443">
    <property type="entry name" value="UCH"/>
    <property type="match status" value="1"/>
</dbReference>
<gene>
    <name evidence="12" type="primary">LOC110792025</name>
</gene>
<dbReference type="GO" id="GO:0006508">
    <property type="term" value="P:proteolysis"/>
    <property type="evidence" value="ECO:0007669"/>
    <property type="project" value="UniProtKB-KW"/>
</dbReference>
<evidence type="ECO:0000313" key="11">
    <source>
        <dbReference type="Proteomes" id="UP000813463"/>
    </source>
</evidence>
<dbReference type="Gene3D" id="3.90.70.10">
    <property type="entry name" value="Cysteine proteinases"/>
    <property type="match status" value="1"/>
</dbReference>
<dbReference type="FunFam" id="3.90.70.10:FF:000116">
    <property type="entry name" value="Ubiquitin carboxyl-terminal hydrolase 20"/>
    <property type="match status" value="1"/>
</dbReference>
<dbReference type="OrthoDB" id="420187at2759"/>
<dbReference type="PROSITE" id="PS00972">
    <property type="entry name" value="USP_1"/>
    <property type="match status" value="1"/>
</dbReference>
<keyword evidence="4 8" id="KW-0833">Ubl conjugation pathway</keyword>
<dbReference type="RefSeq" id="XP_021852511.1">
    <property type="nucleotide sequence ID" value="XM_021996819.2"/>
</dbReference>
<evidence type="ECO:0000256" key="3">
    <source>
        <dbReference type="ARBA" id="ARBA00022670"/>
    </source>
</evidence>
<dbReference type="GO" id="GO:0031647">
    <property type="term" value="P:regulation of protein stability"/>
    <property type="evidence" value="ECO:0000318"/>
    <property type="project" value="GO_Central"/>
</dbReference>
<keyword evidence="3 8" id="KW-0645">Protease</keyword>
<dbReference type="GO" id="GO:0004843">
    <property type="term" value="F:cysteine-type deubiquitinase activity"/>
    <property type="evidence" value="ECO:0000318"/>
    <property type="project" value="GO_Central"/>
</dbReference>
<feature type="domain" description="USP" evidence="10">
    <location>
        <begin position="283"/>
        <end position="590"/>
    </location>
</feature>
<evidence type="ECO:0000256" key="5">
    <source>
        <dbReference type="ARBA" id="ARBA00022801"/>
    </source>
</evidence>
<dbReference type="AlphaFoldDB" id="A0A9R0INQ9"/>
<evidence type="ECO:0000259" key="10">
    <source>
        <dbReference type="PROSITE" id="PS50235"/>
    </source>
</evidence>
<evidence type="ECO:0000256" key="2">
    <source>
        <dbReference type="ARBA" id="ARBA00009085"/>
    </source>
</evidence>
<evidence type="ECO:0000256" key="6">
    <source>
        <dbReference type="ARBA" id="ARBA00022807"/>
    </source>
</evidence>
<name>A0A9R0INQ9_SPIOL</name>
<proteinExistence type="inferred from homology"/>
<comment type="similarity">
    <text evidence="2 8">Belongs to the peptidase C19 family.</text>
</comment>
<reference evidence="11" key="1">
    <citation type="journal article" date="2021" name="Nat. Commun.">
        <title>Genomic analyses provide insights into spinach domestication and the genetic basis of agronomic traits.</title>
        <authorList>
            <person name="Cai X."/>
            <person name="Sun X."/>
            <person name="Xu C."/>
            <person name="Sun H."/>
            <person name="Wang X."/>
            <person name="Ge C."/>
            <person name="Zhang Z."/>
            <person name="Wang Q."/>
            <person name="Fei Z."/>
            <person name="Jiao C."/>
            <person name="Wang Q."/>
        </authorList>
    </citation>
    <scope>NUCLEOTIDE SEQUENCE [LARGE SCALE GENOMIC DNA]</scope>
    <source>
        <strain evidence="11">cv. Varoflay</strain>
    </source>
</reference>
<dbReference type="Proteomes" id="UP000813463">
    <property type="component" value="Chromosome 6"/>
</dbReference>
<dbReference type="InterPro" id="IPR001394">
    <property type="entry name" value="Peptidase_C19_UCH"/>
</dbReference>
<dbReference type="KEGG" id="soe:110792025"/>
<dbReference type="PROSITE" id="PS50235">
    <property type="entry name" value="USP_3"/>
    <property type="match status" value="1"/>
</dbReference>
<dbReference type="GO" id="GO:0005634">
    <property type="term" value="C:nucleus"/>
    <property type="evidence" value="ECO:0000318"/>
    <property type="project" value="GO_Central"/>
</dbReference>
<evidence type="ECO:0000313" key="12">
    <source>
        <dbReference type="RefSeq" id="XP_021852511.1"/>
    </source>
</evidence>
<dbReference type="InterPro" id="IPR028889">
    <property type="entry name" value="USP"/>
</dbReference>